<dbReference type="AlphaFoldDB" id="R2RTM0"/>
<dbReference type="EMBL" id="AJAQ01000050">
    <property type="protein sequence ID" value="EOH86675.1"/>
    <property type="molecule type" value="Genomic_DNA"/>
</dbReference>
<proteinExistence type="predicted"/>
<dbReference type="Proteomes" id="UP000013782">
    <property type="component" value="Unassembled WGS sequence"/>
</dbReference>
<reference evidence="1 2" key="1">
    <citation type="submission" date="2013-02" db="EMBL/GenBank/DDBJ databases">
        <title>The Genome Sequence of Enterococcus pallens BAA-351.</title>
        <authorList>
            <consortium name="The Broad Institute Genome Sequencing Platform"/>
            <consortium name="The Broad Institute Genome Sequencing Center for Infectious Disease"/>
            <person name="Earl A.M."/>
            <person name="Gilmore M.S."/>
            <person name="Lebreton F."/>
            <person name="Walker B."/>
            <person name="Young S.K."/>
            <person name="Zeng Q."/>
            <person name="Gargeya S."/>
            <person name="Fitzgerald M."/>
            <person name="Haas B."/>
            <person name="Abouelleil A."/>
            <person name="Alvarado L."/>
            <person name="Arachchi H.M."/>
            <person name="Berlin A.M."/>
            <person name="Chapman S.B."/>
            <person name="Dewar J."/>
            <person name="Goldberg J."/>
            <person name="Griggs A."/>
            <person name="Gujja S."/>
            <person name="Hansen M."/>
            <person name="Howarth C."/>
            <person name="Imamovic A."/>
            <person name="Larimer J."/>
            <person name="McCowan C."/>
            <person name="Murphy C."/>
            <person name="Neiman D."/>
            <person name="Pearson M."/>
            <person name="Priest M."/>
            <person name="Roberts A."/>
            <person name="Saif S."/>
            <person name="Shea T."/>
            <person name="Sisk P."/>
            <person name="Sykes S."/>
            <person name="Wortman J."/>
            <person name="Nusbaum C."/>
            <person name="Birren B."/>
        </authorList>
    </citation>
    <scope>NUCLEOTIDE SEQUENCE [LARGE SCALE GENOMIC DNA]</scope>
    <source>
        <strain evidence="1 2">ATCC BAA-351</strain>
    </source>
</reference>
<evidence type="ECO:0000313" key="1">
    <source>
        <dbReference type="EMBL" id="EOH86675.1"/>
    </source>
</evidence>
<protein>
    <submittedName>
        <fullName evidence="1">Uncharacterized protein</fullName>
    </submittedName>
</protein>
<comment type="caution">
    <text evidence="1">The sequence shown here is derived from an EMBL/GenBank/DDBJ whole genome shotgun (WGS) entry which is preliminary data.</text>
</comment>
<sequence>MLNFEMIRHYVGTRLLFKTERIVVSIRLGELDRFF</sequence>
<gene>
    <name evidence="1" type="ORF">UAU_05119</name>
</gene>
<name>R2RTM0_9ENTE</name>
<keyword evidence="2" id="KW-1185">Reference proteome</keyword>
<dbReference type="HOGENOM" id="CLU_3364817_0_0_9"/>
<accession>R2RTM0</accession>
<evidence type="ECO:0000313" key="2">
    <source>
        <dbReference type="Proteomes" id="UP000013782"/>
    </source>
</evidence>
<organism evidence="1 2">
    <name type="scientific">Enterococcus pallens ATCC BAA-351</name>
    <dbReference type="NCBI Taxonomy" id="1158607"/>
    <lineage>
        <taxon>Bacteria</taxon>
        <taxon>Bacillati</taxon>
        <taxon>Bacillota</taxon>
        <taxon>Bacilli</taxon>
        <taxon>Lactobacillales</taxon>
        <taxon>Enterococcaceae</taxon>
        <taxon>Enterococcus</taxon>
    </lineage>
</organism>